<keyword evidence="7" id="KW-1185">Reference proteome</keyword>
<evidence type="ECO:0000259" key="3">
    <source>
        <dbReference type="Pfam" id="PF00931"/>
    </source>
</evidence>
<reference evidence="7 8" key="1">
    <citation type="submission" date="2025-05" db="UniProtKB">
        <authorList>
            <consortium name="RefSeq"/>
        </authorList>
    </citation>
    <scope>IDENTIFICATION</scope>
    <source>
        <tissue evidence="8 9">Seedling</tissue>
    </source>
</reference>
<dbReference type="Gene3D" id="1.10.10.10">
    <property type="entry name" value="Winged helix-like DNA-binding domain superfamily/Winged helix DNA-binding domain"/>
    <property type="match status" value="1"/>
</dbReference>
<gene>
    <name evidence="8 9" type="primary">LOC107419161</name>
</gene>
<evidence type="ECO:0000313" key="7">
    <source>
        <dbReference type="Proteomes" id="UP001652623"/>
    </source>
</evidence>
<dbReference type="GeneID" id="107419161"/>
<dbReference type="Pfam" id="PF23598">
    <property type="entry name" value="LRR_14"/>
    <property type="match status" value="1"/>
</dbReference>
<dbReference type="InterPro" id="IPR036388">
    <property type="entry name" value="WH-like_DNA-bd_sf"/>
</dbReference>
<dbReference type="InterPro" id="IPR058922">
    <property type="entry name" value="WHD_DRP"/>
</dbReference>
<evidence type="ECO:0000259" key="4">
    <source>
        <dbReference type="Pfam" id="PF23247"/>
    </source>
</evidence>
<proteinExistence type="predicted"/>
<feature type="domain" description="Disease resistance R13L4/SHOC-2-like LRR" evidence="6">
    <location>
        <begin position="402"/>
        <end position="672"/>
    </location>
</feature>
<dbReference type="InterPro" id="IPR002182">
    <property type="entry name" value="NB-ARC"/>
</dbReference>
<feature type="domain" description="Disease resistance protein winged helix" evidence="5">
    <location>
        <begin position="265"/>
        <end position="337"/>
    </location>
</feature>
<dbReference type="SUPFAM" id="SSF52047">
    <property type="entry name" value="RNI-like"/>
    <property type="match status" value="1"/>
</dbReference>
<accession>A0ABM3IIT8</accession>
<evidence type="ECO:0000256" key="1">
    <source>
        <dbReference type="ARBA" id="ARBA00022737"/>
    </source>
</evidence>
<organism evidence="7 9">
    <name type="scientific">Ziziphus jujuba</name>
    <name type="common">Chinese jujube</name>
    <name type="synonym">Ziziphus sativa</name>
    <dbReference type="NCBI Taxonomy" id="326968"/>
    <lineage>
        <taxon>Eukaryota</taxon>
        <taxon>Viridiplantae</taxon>
        <taxon>Streptophyta</taxon>
        <taxon>Embryophyta</taxon>
        <taxon>Tracheophyta</taxon>
        <taxon>Spermatophyta</taxon>
        <taxon>Magnoliopsida</taxon>
        <taxon>eudicotyledons</taxon>
        <taxon>Gunneridae</taxon>
        <taxon>Pentapetalae</taxon>
        <taxon>rosids</taxon>
        <taxon>fabids</taxon>
        <taxon>Rosales</taxon>
        <taxon>Rhamnaceae</taxon>
        <taxon>Paliureae</taxon>
        <taxon>Ziziphus</taxon>
    </lineage>
</organism>
<dbReference type="InterPro" id="IPR057135">
    <property type="entry name" value="At4g27190-like_LRR"/>
</dbReference>
<dbReference type="InterPro" id="IPR032675">
    <property type="entry name" value="LRR_dom_sf"/>
</dbReference>
<dbReference type="InterPro" id="IPR027417">
    <property type="entry name" value="P-loop_NTPase"/>
</dbReference>
<protein>
    <submittedName>
        <fullName evidence="8 9">Disease resistance protein RGA3</fullName>
    </submittedName>
</protein>
<dbReference type="SUPFAM" id="SSF52058">
    <property type="entry name" value="L domain-like"/>
    <property type="match status" value="1"/>
</dbReference>
<dbReference type="Gene3D" id="1.10.8.430">
    <property type="entry name" value="Helical domain of apoptotic protease-activating factors"/>
    <property type="match status" value="1"/>
</dbReference>
<dbReference type="RefSeq" id="XP_048329224.2">
    <property type="nucleotide sequence ID" value="XM_048473267.2"/>
</dbReference>
<dbReference type="PANTHER" id="PTHR36766">
    <property type="entry name" value="PLANT BROAD-SPECTRUM MILDEW RESISTANCE PROTEIN RPW8"/>
    <property type="match status" value="1"/>
</dbReference>
<dbReference type="RefSeq" id="XP_048329225.2">
    <property type="nucleotide sequence ID" value="XM_048473268.2"/>
</dbReference>
<evidence type="ECO:0000313" key="9">
    <source>
        <dbReference type="RefSeq" id="XP_048329225.2"/>
    </source>
</evidence>
<name>A0ABM3IIT8_ZIZJJ</name>
<evidence type="ECO:0000256" key="2">
    <source>
        <dbReference type="ARBA" id="ARBA00022821"/>
    </source>
</evidence>
<feature type="domain" description="NB-ARC" evidence="3">
    <location>
        <begin position="21"/>
        <end position="180"/>
    </location>
</feature>
<dbReference type="Pfam" id="PF00931">
    <property type="entry name" value="NB-ARC"/>
    <property type="match status" value="1"/>
</dbReference>
<dbReference type="Pfam" id="PF23247">
    <property type="entry name" value="LRR_RPS2"/>
    <property type="match status" value="1"/>
</dbReference>
<dbReference type="InterPro" id="IPR042197">
    <property type="entry name" value="Apaf_helical"/>
</dbReference>
<dbReference type="Proteomes" id="UP001652623">
    <property type="component" value="Chromosome 2"/>
</dbReference>
<dbReference type="Gene3D" id="3.40.50.300">
    <property type="entry name" value="P-loop containing nucleotide triphosphate hydrolases"/>
    <property type="match status" value="1"/>
</dbReference>
<feature type="domain" description="Disease resistance protein At4g27190-like leucine-rich repeats" evidence="4">
    <location>
        <begin position="779"/>
        <end position="892"/>
    </location>
</feature>
<dbReference type="Gene3D" id="3.80.10.10">
    <property type="entry name" value="Ribonuclease Inhibitor"/>
    <property type="match status" value="4"/>
</dbReference>
<dbReference type="Pfam" id="PF23559">
    <property type="entry name" value="WHD_DRP"/>
    <property type="match status" value="1"/>
</dbReference>
<sequence>MLLEEIEKMAIVKLLFDTKVEESIGVIPIVGVGGLGKTTLAQLVINDPQVKHHFKLITWVNVPKVFDVELVAKEIIKSGVKDGRSTENIPFHQLIEEVREKIKGKKYLMVLDDVWEIKSREKWLELENLLRDGAVGSRIIVTTRDKMVAHIINGPKESTYFLGTLDEKKSWSLFKNLAFIQGQEPDNPNHVEIGKEIMKKCGGIPLVIRTIASLLYSLNVEEWSSFKENELSAISQYDEDIIPRLKLSYDHLPSHLKNCFSYCSLFPKNHVFNVQKLIKLWMAQGFIKSSNLHPCLEDIGYKHFKDLLYRSFFEEVEVDDCFNVTKCKMHDCMHDVAMSVAGRKSLLLSLNDERIDERIRHVSFNFYFDSLQQFPSLLVKTKRIRTFLLNDRYYSSTRRLEKSILDFKLLRTLDLHNAGLEIIPKSVGKLKHLRYLDLSYNDMVMLPNSIARLQNLQTLKLTSCDYLRALPRDITKLVNLRHLNTKDCKSLTHMPRGLGQLTNLQTLPLFQLKLDGAFDSRHVGNLNELENLNSLRGNLEIVVKKDRIECQGANLKDKQHLKSLKLYIEGEMVDGCEDLVPHPNIKVLKLIAPYVGVGLLNCISSLHNLVELELWGHKECRYVAALSHLPNLKVVHIRNLPVVEYISMEKYDNIVDGSSSPFFPSLRSLWLDDMPNLKGWWKVDDDVDVENKRTLPFFPCLSQLSISDCPDLTSMPTFPFLQESLHLEDTSIKVLQETLMLETNAVDSCSTFLPLSNLKALYIACIEDLQHFPEGFKNLTSLKQLTITECSNLQSLAPGIHHLTSLQQLDVNNCDELDMPTVGSDDAIRWQHLQSLSELTFYELPKLVALPQGLQQVTSLRYIEISRCENLEDVLQQMSNLKSLKELSVKDCPKLKSLPEGIDCLTSLQGLTIYDCPILLERCREDTGDYWPKISHIELLDLSI</sequence>
<evidence type="ECO:0000259" key="5">
    <source>
        <dbReference type="Pfam" id="PF23559"/>
    </source>
</evidence>
<dbReference type="PANTHER" id="PTHR36766:SF38">
    <property type="entry name" value="DISEASE RESISTANCE PROTEIN RGA3"/>
    <property type="match status" value="1"/>
</dbReference>
<evidence type="ECO:0000313" key="8">
    <source>
        <dbReference type="RefSeq" id="XP_048329224.2"/>
    </source>
</evidence>
<dbReference type="PRINTS" id="PR00364">
    <property type="entry name" value="DISEASERSIST"/>
</dbReference>
<evidence type="ECO:0000259" key="6">
    <source>
        <dbReference type="Pfam" id="PF23598"/>
    </source>
</evidence>
<keyword evidence="1" id="KW-0677">Repeat</keyword>
<keyword evidence="2" id="KW-0611">Plant defense</keyword>
<dbReference type="SUPFAM" id="SSF52540">
    <property type="entry name" value="P-loop containing nucleoside triphosphate hydrolases"/>
    <property type="match status" value="1"/>
</dbReference>
<dbReference type="InterPro" id="IPR055414">
    <property type="entry name" value="LRR_R13L4/SHOC2-like"/>
</dbReference>